<gene>
    <name evidence="1" type="ORF">PFISCL1PPCAC_27980</name>
</gene>
<sequence length="202" mass="23776">MHTRKRGNSSGQRAIETIVKKRKDVECDCIPDLSDFASPPEMSKDDLVSNLPDDMIFRIIDLLSRHDASSLLGVNQRLRDLTRKRSGKMDACELNIVQHSLAHFIHLKIGIQHRVYFYWRDDEFKKSFYQFGDINGRPAKVYMDTSRNDNSSELRSGAYSVPCKLFFRIFQILSNYKVERIKFEWVRGIDRSFLEHFEKCFK</sequence>
<accession>A0AAV5X0T2</accession>
<name>A0AAV5X0T2_9BILA</name>
<feature type="non-terminal residue" evidence="1">
    <location>
        <position position="202"/>
    </location>
</feature>
<dbReference type="AlphaFoldDB" id="A0AAV5X0T2"/>
<dbReference type="EMBL" id="BTSY01000007">
    <property type="protein sequence ID" value="GMT36683.1"/>
    <property type="molecule type" value="Genomic_DNA"/>
</dbReference>
<dbReference type="SUPFAM" id="SSF81383">
    <property type="entry name" value="F-box domain"/>
    <property type="match status" value="1"/>
</dbReference>
<dbReference type="Proteomes" id="UP001432322">
    <property type="component" value="Unassembled WGS sequence"/>
</dbReference>
<comment type="caution">
    <text evidence="1">The sequence shown here is derived from an EMBL/GenBank/DDBJ whole genome shotgun (WGS) entry which is preliminary data.</text>
</comment>
<proteinExistence type="predicted"/>
<protein>
    <recommendedName>
        <fullName evidence="3">F-box domain-containing protein</fullName>
    </recommendedName>
</protein>
<evidence type="ECO:0000313" key="1">
    <source>
        <dbReference type="EMBL" id="GMT36683.1"/>
    </source>
</evidence>
<keyword evidence="2" id="KW-1185">Reference proteome</keyword>
<organism evidence="1 2">
    <name type="scientific">Pristionchus fissidentatus</name>
    <dbReference type="NCBI Taxonomy" id="1538716"/>
    <lineage>
        <taxon>Eukaryota</taxon>
        <taxon>Metazoa</taxon>
        <taxon>Ecdysozoa</taxon>
        <taxon>Nematoda</taxon>
        <taxon>Chromadorea</taxon>
        <taxon>Rhabditida</taxon>
        <taxon>Rhabditina</taxon>
        <taxon>Diplogasteromorpha</taxon>
        <taxon>Diplogasteroidea</taxon>
        <taxon>Neodiplogasteridae</taxon>
        <taxon>Pristionchus</taxon>
    </lineage>
</organism>
<evidence type="ECO:0008006" key="3">
    <source>
        <dbReference type="Google" id="ProtNLM"/>
    </source>
</evidence>
<reference evidence="1" key="1">
    <citation type="submission" date="2023-10" db="EMBL/GenBank/DDBJ databases">
        <title>Genome assembly of Pristionchus species.</title>
        <authorList>
            <person name="Yoshida K."/>
            <person name="Sommer R.J."/>
        </authorList>
    </citation>
    <scope>NUCLEOTIDE SEQUENCE</scope>
    <source>
        <strain evidence="1">RS5133</strain>
    </source>
</reference>
<evidence type="ECO:0000313" key="2">
    <source>
        <dbReference type="Proteomes" id="UP001432322"/>
    </source>
</evidence>
<dbReference type="InterPro" id="IPR036047">
    <property type="entry name" value="F-box-like_dom_sf"/>
</dbReference>